<keyword evidence="2" id="KW-1185">Reference proteome</keyword>
<protein>
    <submittedName>
        <fullName evidence="1">Uncharacterized protein</fullName>
    </submittedName>
</protein>
<dbReference type="HOGENOM" id="CLU_3360262_0_0_1"/>
<reference evidence="1" key="1">
    <citation type="submission" date="2015-05" db="UniProtKB">
        <authorList>
            <consortium name="EnsemblMetazoa"/>
        </authorList>
    </citation>
    <scope>IDENTIFICATION</scope>
</reference>
<dbReference type="AlphaFoldDB" id="T1HYQ0"/>
<proteinExistence type="predicted"/>
<evidence type="ECO:0000313" key="1">
    <source>
        <dbReference type="EnsemblMetazoa" id="RPRC009170-PA"/>
    </source>
</evidence>
<evidence type="ECO:0000313" key="2">
    <source>
        <dbReference type="Proteomes" id="UP000015103"/>
    </source>
</evidence>
<name>T1HYQ0_RHOPR</name>
<dbReference type="EnsemblMetazoa" id="RPRC009170-RA">
    <property type="protein sequence ID" value="RPRC009170-PA"/>
    <property type="gene ID" value="RPRC009170"/>
</dbReference>
<dbReference type="EMBL" id="ACPB03007957">
    <property type="status" value="NOT_ANNOTATED_CDS"/>
    <property type="molecule type" value="Genomic_DNA"/>
</dbReference>
<sequence>MTANQIAVFYKGVVPLWLALKQGASSWVTNAHLHKS</sequence>
<dbReference type="InParanoid" id="T1HYQ0"/>
<accession>T1HYQ0</accession>
<organism evidence="1 2">
    <name type="scientific">Rhodnius prolixus</name>
    <name type="common">Triatomid bug</name>
    <dbReference type="NCBI Taxonomy" id="13249"/>
    <lineage>
        <taxon>Eukaryota</taxon>
        <taxon>Metazoa</taxon>
        <taxon>Ecdysozoa</taxon>
        <taxon>Arthropoda</taxon>
        <taxon>Hexapoda</taxon>
        <taxon>Insecta</taxon>
        <taxon>Pterygota</taxon>
        <taxon>Neoptera</taxon>
        <taxon>Paraneoptera</taxon>
        <taxon>Hemiptera</taxon>
        <taxon>Heteroptera</taxon>
        <taxon>Panheteroptera</taxon>
        <taxon>Cimicomorpha</taxon>
        <taxon>Reduviidae</taxon>
        <taxon>Triatominae</taxon>
        <taxon>Rhodnius</taxon>
    </lineage>
</organism>
<dbReference type="Proteomes" id="UP000015103">
    <property type="component" value="Unassembled WGS sequence"/>
</dbReference>